<comment type="subcellular location">
    <subcellularLocation>
        <location evidence="1">Membrane</location>
        <topology evidence="1">Lipid-anchor</topology>
        <topology evidence="1">GPI-anchor</topology>
    </subcellularLocation>
    <subcellularLocation>
        <location evidence="2">Secreted</location>
    </subcellularLocation>
</comment>
<keyword evidence="4" id="KW-0964">Secreted</keyword>
<feature type="disulfide bond" evidence="9">
    <location>
        <begin position="35"/>
        <end position="75"/>
    </location>
</feature>
<keyword evidence="8" id="KW-0449">Lipoprotein</keyword>
<dbReference type="Pfam" id="PF05730">
    <property type="entry name" value="CFEM"/>
    <property type="match status" value="1"/>
</dbReference>
<dbReference type="InterPro" id="IPR008427">
    <property type="entry name" value="Extracellular_membr_CFEM_dom"/>
</dbReference>
<keyword evidence="5" id="KW-0336">GPI-anchor</keyword>
<comment type="caution">
    <text evidence="13">The sequence shown here is derived from an EMBL/GenBank/DDBJ whole genome shotgun (WGS) entry which is preliminary data.</text>
</comment>
<feature type="compositionally biased region" description="Low complexity" evidence="10">
    <location>
        <begin position="122"/>
        <end position="145"/>
    </location>
</feature>
<evidence type="ECO:0000256" key="3">
    <source>
        <dbReference type="ARBA" id="ARBA00010031"/>
    </source>
</evidence>
<feature type="compositionally biased region" description="Polar residues" evidence="10">
    <location>
        <begin position="146"/>
        <end position="164"/>
    </location>
</feature>
<evidence type="ECO:0000256" key="6">
    <source>
        <dbReference type="ARBA" id="ARBA00022729"/>
    </source>
</evidence>
<organism evidence="13 14">
    <name type="scientific">Macrophomina phaseolina</name>
    <dbReference type="NCBI Taxonomy" id="35725"/>
    <lineage>
        <taxon>Eukaryota</taxon>
        <taxon>Fungi</taxon>
        <taxon>Dikarya</taxon>
        <taxon>Ascomycota</taxon>
        <taxon>Pezizomycotina</taxon>
        <taxon>Dothideomycetes</taxon>
        <taxon>Dothideomycetes incertae sedis</taxon>
        <taxon>Botryosphaeriales</taxon>
        <taxon>Botryosphaeriaceae</taxon>
        <taxon>Macrophomina</taxon>
    </lineage>
</organism>
<gene>
    <name evidence="13" type="ORF">B0J12DRAFT_146042</name>
</gene>
<reference evidence="13 14" key="1">
    <citation type="journal article" date="2021" name="Nat. Commun.">
        <title>Genetic determinants of endophytism in the Arabidopsis root mycobiome.</title>
        <authorList>
            <person name="Mesny F."/>
            <person name="Miyauchi S."/>
            <person name="Thiergart T."/>
            <person name="Pickel B."/>
            <person name="Atanasova L."/>
            <person name="Karlsson M."/>
            <person name="Huettel B."/>
            <person name="Barry K.W."/>
            <person name="Haridas S."/>
            <person name="Chen C."/>
            <person name="Bauer D."/>
            <person name="Andreopoulos W."/>
            <person name="Pangilinan J."/>
            <person name="LaButti K."/>
            <person name="Riley R."/>
            <person name="Lipzen A."/>
            <person name="Clum A."/>
            <person name="Drula E."/>
            <person name="Henrissat B."/>
            <person name="Kohler A."/>
            <person name="Grigoriev I.V."/>
            <person name="Martin F.M."/>
            <person name="Hacquard S."/>
        </authorList>
    </citation>
    <scope>NUCLEOTIDE SEQUENCE [LARGE SCALE GENOMIC DNA]</scope>
    <source>
        <strain evidence="13 14">MPI-SDFR-AT-0080</strain>
    </source>
</reference>
<evidence type="ECO:0000256" key="2">
    <source>
        <dbReference type="ARBA" id="ARBA00004613"/>
    </source>
</evidence>
<evidence type="ECO:0000256" key="4">
    <source>
        <dbReference type="ARBA" id="ARBA00022525"/>
    </source>
</evidence>
<evidence type="ECO:0000256" key="9">
    <source>
        <dbReference type="PROSITE-ProRule" id="PRU01356"/>
    </source>
</evidence>
<feature type="disulfide bond" evidence="9">
    <location>
        <begin position="58"/>
        <end position="91"/>
    </location>
</feature>
<evidence type="ECO:0000256" key="11">
    <source>
        <dbReference type="SAM" id="SignalP"/>
    </source>
</evidence>
<feature type="disulfide bond" evidence="9">
    <location>
        <begin position="49"/>
        <end position="56"/>
    </location>
</feature>
<keyword evidence="6 11" id="KW-0732">Signal</keyword>
<dbReference type="PROSITE" id="PS52012">
    <property type="entry name" value="CFEM"/>
    <property type="match status" value="1"/>
</dbReference>
<proteinExistence type="inferred from homology"/>
<keyword evidence="14" id="KW-1185">Reference proteome</keyword>
<evidence type="ECO:0000259" key="12">
    <source>
        <dbReference type="PROSITE" id="PS52012"/>
    </source>
</evidence>
<evidence type="ECO:0000313" key="13">
    <source>
        <dbReference type="EMBL" id="KAH7045936.1"/>
    </source>
</evidence>
<dbReference type="EMBL" id="JAGTJR010000018">
    <property type="protein sequence ID" value="KAH7045936.1"/>
    <property type="molecule type" value="Genomic_DNA"/>
</dbReference>
<feature type="chain" id="PRO_5046263683" description="CFEM domain-containing protein" evidence="11">
    <location>
        <begin position="25"/>
        <end position="203"/>
    </location>
</feature>
<keyword evidence="7 9" id="KW-1015">Disulfide bond</keyword>
<feature type="region of interest" description="Disordered" evidence="10">
    <location>
        <begin position="122"/>
        <end position="164"/>
    </location>
</feature>
<keyword evidence="5" id="KW-0325">Glycoprotein</keyword>
<comment type="caution">
    <text evidence="9">Lacks conserved residue(s) required for the propagation of feature annotation.</text>
</comment>
<name>A0ABQ8G634_9PEZI</name>
<evidence type="ECO:0000256" key="1">
    <source>
        <dbReference type="ARBA" id="ARBA00004589"/>
    </source>
</evidence>
<protein>
    <recommendedName>
        <fullName evidence="12">CFEM domain-containing protein</fullName>
    </recommendedName>
</protein>
<evidence type="ECO:0000313" key="14">
    <source>
        <dbReference type="Proteomes" id="UP000774617"/>
    </source>
</evidence>
<comment type="similarity">
    <text evidence="3">Belongs to the RBT5 family.</text>
</comment>
<evidence type="ECO:0000256" key="7">
    <source>
        <dbReference type="ARBA" id="ARBA00023157"/>
    </source>
</evidence>
<sequence length="203" mass="21164">MLSRMKKLISLAALGLAVMTGALAQSIDFSSLPQCAQPPILNTIGRSKCDPTKPQCLCTDDAIVNDLVALIAKSCSGDDLTRAVAFGQALCINLATQTLVTISDSRTTFTVYLNNPAGTPMTTAAPVTTTEAPSMTETSTSKSESGANEPTTSVIAGNGTNVTSQGNRTVPEQFQGDAPEFGPTRLWSMAIAILMMAAIFAEL</sequence>
<accession>A0ABQ8G634</accession>
<feature type="domain" description="CFEM" evidence="12">
    <location>
        <begin position="5"/>
        <end position="118"/>
    </location>
</feature>
<evidence type="ECO:0000256" key="5">
    <source>
        <dbReference type="ARBA" id="ARBA00022622"/>
    </source>
</evidence>
<feature type="signal peptide" evidence="11">
    <location>
        <begin position="1"/>
        <end position="24"/>
    </location>
</feature>
<evidence type="ECO:0000256" key="10">
    <source>
        <dbReference type="SAM" id="MobiDB-lite"/>
    </source>
</evidence>
<evidence type="ECO:0000256" key="8">
    <source>
        <dbReference type="ARBA" id="ARBA00023288"/>
    </source>
</evidence>
<keyword evidence="5" id="KW-0472">Membrane</keyword>
<dbReference type="Proteomes" id="UP000774617">
    <property type="component" value="Unassembled WGS sequence"/>
</dbReference>